<dbReference type="PANTHER" id="PTHR10472:SF5">
    <property type="entry name" value="D-AMINOACYL-TRNA DEACYLASE 1"/>
    <property type="match status" value="1"/>
</dbReference>
<comment type="function">
    <text evidence="2">An aminoacyl-tRNA editing enzyme that deacylates mischarged D-aminoacyl-tRNAs. Also deacylates mischarged glycyl-tRNA(Ala), protecting cells against glycine mischarging by AlaRS. Acts via tRNA-based rather than protein-based catalysis; rejects L-amino acids rather than detecting D-amino acids in the active site. By recycling D-aminoacyl-tRNA to D-amino acids and free tRNA molecules, this enzyme counteracts the toxicity associated with the formation of D-aminoacyl-tRNA entities in vivo and helps enforce protein L-homochirality.</text>
</comment>
<dbReference type="InterPro" id="IPR003732">
    <property type="entry name" value="Daa-tRNA_deacyls_DTD"/>
</dbReference>
<evidence type="ECO:0000313" key="4">
    <source>
        <dbReference type="Proteomes" id="UP000632222"/>
    </source>
</evidence>
<feature type="short sequence motif" description="Gly-cisPro motif, important for rejection of L-amino acids" evidence="2">
    <location>
        <begin position="137"/>
        <end position="138"/>
    </location>
</feature>
<dbReference type="Pfam" id="PF02580">
    <property type="entry name" value="Tyr_Deacylase"/>
    <property type="match status" value="1"/>
</dbReference>
<sequence>MRIVVQRVKHASVTVEGEISGSIGQGFLLLVGVSHEDTLQDAEFMASKIAKLRVFNDQDGKMNLSLDQVGGQVLSVSQFTLFADWRKGNRPSFIRAAKPEHAKALWEEFNHFLRKQGFEVQTGIFAADMKVELFNDGPVTLILDSKENA</sequence>
<dbReference type="SUPFAM" id="SSF69500">
    <property type="entry name" value="DTD-like"/>
    <property type="match status" value="1"/>
</dbReference>
<evidence type="ECO:0000256" key="1">
    <source>
        <dbReference type="ARBA" id="ARBA00009673"/>
    </source>
</evidence>
<comment type="similarity">
    <text evidence="1 2">Belongs to the DTD family.</text>
</comment>
<dbReference type="RefSeq" id="WP_189008918.1">
    <property type="nucleotide sequence ID" value="NZ_BMOD01000042.1"/>
</dbReference>
<dbReference type="HAMAP" id="MF_00518">
    <property type="entry name" value="Deacylase_Dtd"/>
    <property type="match status" value="1"/>
</dbReference>
<proteinExistence type="inferred from homology"/>
<name>A0ABQ2DHA6_9DEIO</name>
<dbReference type="NCBIfam" id="TIGR00256">
    <property type="entry name" value="D-aminoacyl-tRNA deacylase"/>
    <property type="match status" value="1"/>
</dbReference>
<dbReference type="EC" id="3.1.1.96" evidence="2"/>
<gene>
    <name evidence="2 3" type="primary">dtd</name>
    <name evidence="3" type="ORF">GCM10008938_50200</name>
</gene>
<reference evidence="4" key="1">
    <citation type="journal article" date="2019" name="Int. J. Syst. Evol. Microbiol.">
        <title>The Global Catalogue of Microorganisms (GCM) 10K type strain sequencing project: providing services to taxonomists for standard genome sequencing and annotation.</title>
        <authorList>
            <consortium name="The Broad Institute Genomics Platform"/>
            <consortium name="The Broad Institute Genome Sequencing Center for Infectious Disease"/>
            <person name="Wu L."/>
            <person name="Ma J."/>
        </authorList>
    </citation>
    <scope>NUCLEOTIDE SEQUENCE [LARGE SCALE GENOMIC DNA]</scope>
    <source>
        <strain evidence="4">JCM 14370</strain>
    </source>
</reference>
<dbReference type="EC" id="3.1.1.-" evidence="2"/>
<evidence type="ECO:0000256" key="2">
    <source>
        <dbReference type="HAMAP-Rule" id="MF_00518"/>
    </source>
</evidence>
<evidence type="ECO:0000313" key="3">
    <source>
        <dbReference type="EMBL" id="GGJ58086.1"/>
    </source>
</evidence>
<dbReference type="Proteomes" id="UP000632222">
    <property type="component" value="Unassembled WGS sequence"/>
</dbReference>
<comment type="catalytic activity">
    <reaction evidence="2">
        <text>a D-aminoacyl-tRNA + H2O = a tRNA + a D-alpha-amino acid + H(+)</text>
        <dbReference type="Rhea" id="RHEA:13953"/>
        <dbReference type="Rhea" id="RHEA-COMP:10123"/>
        <dbReference type="Rhea" id="RHEA-COMP:10124"/>
        <dbReference type="ChEBI" id="CHEBI:15377"/>
        <dbReference type="ChEBI" id="CHEBI:15378"/>
        <dbReference type="ChEBI" id="CHEBI:59871"/>
        <dbReference type="ChEBI" id="CHEBI:78442"/>
        <dbReference type="ChEBI" id="CHEBI:79333"/>
        <dbReference type="EC" id="3.1.1.96"/>
    </reaction>
</comment>
<comment type="subcellular location">
    <subcellularLocation>
        <location evidence="2">Cytoplasm</location>
    </subcellularLocation>
</comment>
<accession>A0ABQ2DHA6</accession>
<dbReference type="PANTHER" id="PTHR10472">
    <property type="entry name" value="D-TYROSYL-TRNA TYR DEACYLASE"/>
    <property type="match status" value="1"/>
</dbReference>
<comment type="catalytic activity">
    <reaction evidence="2">
        <text>glycyl-tRNA(Ala) + H2O = tRNA(Ala) + glycine + H(+)</text>
        <dbReference type="Rhea" id="RHEA:53744"/>
        <dbReference type="Rhea" id="RHEA-COMP:9657"/>
        <dbReference type="Rhea" id="RHEA-COMP:13640"/>
        <dbReference type="ChEBI" id="CHEBI:15377"/>
        <dbReference type="ChEBI" id="CHEBI:15378"/>
        <dbReference type="ChEBI" id="CHEBI:57305"/>
        <dbReference type="ChEBI" id="CHEBI:78442"/>
        <dbReference type="ChEBI" id="CHEBI:78522"/>
    </reaction>
</comment>
<dbReference type="Gene3D" id="3.50.80.10">
    <property type="entry name" value="D-tyrosyl-tRNA(Tyr) deacylase"/>
    <property type="match status" value="1"/>
</dbReference>
<keyword evidence="2" id="KW-0378">Hydrolase</keyword>
<keyword evidence="4" id="KW-1185">Reference proteome</keyword>
<dbReference type="CDD" id="cd00563">
    <property type="entry name" value="Dtyr_deacylase"/>
    <property type="match status" value="1"/>
</dbReference>
<keyword evidence="2" id="KW-0963">Cytoplasm</keyword>
<dbReference type="EMBL" id="BMOD01000042">
    <property type="protein sequence ID" value="GGJ58086.1"/>
    <property type="molecule type" value="Genomic_DNA"/>
</dbReference>
<comment type="caution">
    <text evidence="3">The sequence shown here is derived from an EMBL/GenBank/DDBJ whole genome shotgun (WGS) entry which is preliminary data.</text>
</comment>
<protein>
    <recommendedName>
        <fullName evidence="2">D-aminoacyl-tRNA deacylase</fullName>
        <shortName evidence="2">DTD</shortName>
        <ecNumber evidence="2">3.1.1.96</ecNumber>
    </recommendedName>
    <alternativeName>
        <fullName evidence="2">Gly-tRNA(Ala) deacylase</fullName>
        <ecNumber evidence="2">3.1.1.-</ecNumber>
    </alternativeName>
</protein>
<comment type="domain">
    <text evidence="2">A Gly-cisPro motif from one monomer fits into the active site of the other monomer to allow specific chiral rejection of L-amino acids.</text>
</comment>
<keyword evidence="2" id="KW-0694">RNA-binding</keyword>
<organism evidence="3 4">
    <name type="scientific">Deinococcus roseus</name>
    <dbReference type="NCBI Taxonomy" id="392414"/>
    <lineage>
        <taxon>Bacteria</taxon>
        <taxon>Thermotogati</taxon>
        <taxon>Deinococcota</taxon>
        <taxon>Deinococci</taxon>
        <taxon>Deinococcales</taxon>
        <taxon>Deinococcaceae</taxon>
        <taxon>Deinococcus</taxon>
    </lineage>
</organism>
<keyword evidence="2" id="KW-0820">tRNA-binding</keyword>
<comment type="subunit">
    <text evidence="2">Homodimer.</text>
</comment>
<dbReference type="InterPro" id="IPR023509">
    <property type="entry name" value="DTD-like_sf"/>
</dbReference>